<name>A0A1M5ICY3_9BACT</name>
<keyword evidence="3" id="KW-1185">Reference proteome</keyword>
<dbReference type="OrthoDB" id="770741at2"/>
<protein>
    <submittedName>
        <fullName evidence="2">Uncharacterized protein</fullName>
    </submittedName>
</protein>
<evidence type="ECO:0000313" key="3">
    <source>
        <dbReference type="Proteomes" id="UP000184480"/>
    </source>
</evidence>
<accession>A0A1M5ICY3</accession>
<evidence type="ECO:0000313" key="2">
    <source>
        <dbReference type="EMBL" id="SHG26166.1"/>
    </source>
</evidence>
<reference evidence="3" key="1">
    <citation type="submission" date="2016-11" db="EMBL/GenBank/DDBJ databases">
        <authorList>
            <person name="Varghese N."/>
            <person name="Submissions S."/>
        </authorList>
    </citation>
    <scope>NUCLEOTIDE SEQUENCE [LARGE SCALE GENOMIC DNA]</scope>
    <source>
        <strain evidence="3">DSM 27370</strain>
    </source>
</reference>
<keyword evidence="1" id="KW-0732">Signal</keyword>
<gene>
    <name evidence="2" type="ORF">SAMN05444362_11938</name>
</gene>
<dbReference type="Proteomes" id="UP000184480">
    <property type="component" value="Unassembled WGS sequence"/>
</dbReference>
<sequence>MTKNKIAKRKLVIILSALALSINSYGQNWADSIFYSSLRPNEDLQLQTLYTDTLEYIDYDDNYDNFLISVKKDDKTFGELICNDIHQIVSDLNLKRGDIIEMQWAIDSLRPEGDKELLCFREYAIEITKIKDGEKRIVPTEEIETEEATNKRIFEVSYQSGSTTKYTLRKIGLEVDKPIISVKFWAERYINGEWKFATSDYYYLYYKENKIQKIEDPGLSDNLLKTNPTEWVTASKNLQTNYPLCLMNKQKMPKKFGNYYGIQEKMLLFWLKTLTKVKLLLLRLWK</sequence>
<organism evidence="2 3">
    <name type="scientific">Dysgonomonas macrotermitis</name>
    <dbReference type="NCBI Taxonomy" id="1346286"/>
    <lineage>
        <taxon>Bacteria</taxon>
        <taxon>Pseudomonadati</taxon>
        <taxon>Bacteroidota</taxon>
        <taxon>Bacteroidia</taxon>
        <taxon>Bacteroidales</taxon>
        <taxon>Dysgonomonadaceae</taxon>
        <taxon>Dysgonomonas</taxon>
    </lineage>
</organism>
<proteinExistence type="predicted"/>
<dbReference type="STRING" id="1346286.SAMN05444362_11938"/>
<dbReference type="AlphaFoldDB" id="A0A1M5ICY3"/>
<feature type="chain" id="PRO_5009911052" evidence="1">
    <location>
        <begin position="31"/>
        <end position="286"/>
    </location>
</feature>
<dbReference type="EMBL" id="FQUC01000019">
    <property type="protein sequence ID" value="SHG26166.1"/>
    <property type="molecule type" value="Genomic_DNA"/>
</dbReference>
<evidence type="ECO:0000256" key="1">
    <source>
        <dbReference type="SAM" id="SignalP"/>
    </source>
</evidence>
<dbReference type="RefSeq" id="WP_062178701.1">
    <property type="nucleotide sequence ID" value="NZ_BBXL01000005.1"/>
</dbReference>
<feature type="signal peptide" evidence="1">
    <location>
        <begin position="1"/>
        <end position="30"/>
    </location>
</feature>